<dbReference type="Gene3D" id="2.160.20.80">
    <property type="entry name" value="E3 ubiquitin-protein ligase SopA"/>
    <property type="match status" value="1"/>
</dbReference>
<comment type="caution">
    <text evidence="1">The sequence shown here is derived from an EMBL/GenBank/DDBJ whole genome shotgun (WGS) entry which is preliminary data.</text>
</comment>
<evidence type="ECO:0000313" key="1">
    <source>
        <dbReference type="EMBL" id="PSB34290.1"/>
    </source>
</evidence>
<sequence length="213" mass="23716">MKVVISGLGLIATVFAGIGLVVNYQQGQERLITDRFAKAVEQLGSQDIDVRLGGIYSLERIAKDSPKDHWTVMEVLTAYVRNKSSLPKAWEDTPPKKRKPLPAVTTDVQSALKVIERRKVKNDPEYRYPNLSHSNLSHADLDVYNLHGFNLNGTSLSGANLLFANLYDANLYGADLNGAKGITSEQIRQALNWQDAHYDSAFRKELRLPPGKP</sequence>
<dbReference type="Proteomes" id="UP000239576">
    <property type="component" value="Unassembled WGS sequence"/>
</dbReference>
<gene>
    <name evidence="1" type="ORF">C7B82_02105</name>
</gene>
<reference evidence="2" key="1">
    <citation type="submission" date="2018-02" db="EMBL/GenBank/DDBJ databases">
        <authorList>
            <person name="Moore K."/>
            <person name="Momper L."/>
        </authorList>
    </citation>
    <scope>NUCLEOTIDE SEQUENCE [LARGE SCALE GENOMIC DNA]</scope>
    <source>
        <strain evidence="2">ULC18</strain>
    </source>
</reference>
<evidence type="ECO:0000313" key="2">
    <source>
        <dbReference type="Proteomes" id="UP000239576"/>
    </source>
</evidence>
<dbReference type="Pfam" id="PF00805">
    <property type="entry name" value="Pentapeptide"/>
    <property type="match status" value="1"/>
</dbReference>
<dbReference type="InterPro" id="IPR001646">
    <property type="entry name" value="5peptide_repeat"/>
</dbReference>
<protein>
    <recommendedName>
        <fullName evidence="3">Pentapeptide repeat-containing protein</fullName>
    </recommendedName>
</protein>
<reference evidence="1 2" key="2">
    <citation type="submission" date="2018-03" db="EMBL/GenBank/DDBJ databases">
        <title>The ancient ancestry and fast evolution of plastids.</title>
        <authorList>
            <person name="Moore K.R."/>
            <person name="Magnabosco C."/>
            <person name="Momper L."/>
            <person name="Gold D.A."/>
            <person name="Bosak T."/>
            <person name="Fournier G.P."/>
        </authorList>
    </citation>
    <scope>NUCLEOTIDE SEQUENCE [LARGE SCALE GENOMIC DNA]</scope>
    <source>
        <strain evidence="1 2">ULC18</strain>
    </source>
</reference>
<evidence type="ECO:0008006" key="3">
    <source>
        <dbReference type="Google" id="ProtNLM"/>
    </source>
</evidence>
<dbReference type="SUPFAM" id="SSF141571">
    <property type="entry name" value="Pentapeptide repeat-like"/>
    <property type="match status" value="1"/>
</dbReference>
<organism evidence="1 2">
    <name type="scientific">Stenomitos frigidus ULC18</name>
    <dbReference type="NCBI Taxonomy" id="2107698"/>
    <lineage>
        <taxon>Bacteria</taxon>
        <taxon>Bacillati</taxon>
        <taxon>Cyanobacteriota</taxon>
        <taxon>Cyanophyceae</taxon>
        <taxon>Leptolyngbyales</taxon>
        <taxon>Leptolyngbyaceae</taxon>
        <taxon>Stenomitos</taxon>
    </lineage>
</organism>
<name>A0A2T1ENG8_9CYAN</name>
<dbReference type="EMBL" id="PVWK01000014">
    <property type="protein sequence ID" value="PSB34290.1"/>
    <property type="molecule type" value="Genomic_DNA"/>
</dbReference>
<keyword evidence="2" id="KW-1185">Reference proteome</keyword>
<accession>A0A2T1ENG8</accession>
<proteinExistence type="predicted"/>
<dbReference type="AlphaFoldDB" id="A0A2T1ENG8"/>